<evidence type="ECO:0000256" key="1">
    <source>
        <dbReference type="SAM" id="Coils"/>
    </source>
</evidence>
<dbReference type="InterPro" id="IPR025904">
    <property type="entry name" value="Tubulin-like"/>
</dbReference>
<comment type="caution">
    <text evidence="2">The sequence shown here is derived from an EMBL/GenBank/DDBJ whole genome shotgun (WGS) entry which is preliminary data.</text>
</comment>
<sequence>MPLRLKALEQAGAQLRLAGTMQVSPTIVVGLGGSGTYTVRRLKRLMELRYGVPPLVRFLYLDCDQGAFAPKPELADVNDDERINLSMPNPEQILDDARKGIGVWRVLQEWLPESFSVSILRTAIGAGGIRPIGRFAFFCHLEEFRQKFTSTLTNCLAIERELQALLGAQAERVTIHTNQLRVYIVGSLCGGTGSSLFLDIAVLARHFIGQQAPNAIPSVIGIFYLPSVFQNVPTLRANRAFFDIICANAYAGLMELEHFCDHEEMQRNNFTFRYPHIGDIEVRDSVYDEDFVVESFTPDGRALMSSDEVFEMVARSLLVDIGSPVGAAVRTTNANTTTVLAMELCPVTQKHRFIHGLGMTSVAVPVLEMAKRGALKILRTFLHDKLLGNDLPTSELDKEVNTFLQANRLEERGASDDLLNALLEGFSYTPPRTREELEREAGGSEIQQAQYVANWVENELNRIRTEIVPEAQRLVSERQIPLLQKVVGSIKAELIRLAKSNGLRGARSFIAQLITVFETVIKELGDEAQRYETDERSSLQNTISNQAAFLRSLQGIWGSIKALGRADEQAMDIALNSLREFGNAEIRHVARQAALELIQGQTPIDGNESLLTQLRKLQERIEQAIGRVSDAVRLCDEELSRRSATTPTGSTYTLEQWLISPSKFDDWLNRLGVGMDGAVESDLWVAMGRDFDEHLQAAEKPEALLEKLAGAIVGQIRNKLQGLDVLRVIEEESQTDQQKRIDIILRTMTQSCQPFWSAQAHPPGGVRYQTFMAYTVPVAEGDERFQQAQRTVEDLASQMSYQPQTVYNGYPFALEMAVRVYGARAFYLTSTSIWRLQYEQKRQIPSTAQLLHIDRRFLDLLPTLHAHESKRS</sequence>
<dbReference type="InterPro" id="IPR036525">
    <property type="entry name" value="Tubulin/FtsZ_GTPase_sf"/>
</dbReference>
<name>A0A2H5XFE8_9BACT</name>
<accession>A0A2H5XFE8</accession>
<protein>
    <recommendedName>
        <fullName evidence="4">Tubulin like</fullName>
    </recommendedName>
</protein>
<dbReference type="Pfam" id="PF13809">
    <property type="entry name" value="Tubulin_2"/>
    <property type="match status" value="1"/>
</dbReference>
<gene>
    <name evidence="2" type="ORF">HRbin17_02446</name>
</gene>
<dbReference type="Proteomes" id="UP000236173">
    <property type="component" value="Unassembled WGS sequence"/>
</dbReference>
<feature type="coiled-coil region" evidence="1">
    <location>
        <begin position="607"/>
        <end position="634"/>
    </location>
</feature>
<evidence type="ECO:0000313" key="2">
    <source>
        <dbReference type="EMBL" id="GBC99914.1"/>
    </source>
</evidence>
<dbReference type="AlphaFoldDB" id="A0A2H5XFE8"/>
<keyword evidence="1" id="KW-0175">Coiled coil</keyword>
<organism evidence="2 3">
    <name type="scientific">Candidatus Fervidibacter japonicus</name>
    <dbReference type="NCBI Taxonomy" id="2035412"/>
    <lineage>
        <taxon>Bacteria</taxon>
        <taxon>Candidatus Fervidibacterota</taxon>
        <taxon>Candidatus Fervidibacter</taxon>
    </lineage>
</organism>
<evidence type="ECO:0000313" key="3">
    <source>
        <dbReference type="Proteomes" id="UP000236173"/>
    </source>
</evidence>
<evidence type="ECO:0008006" key="4">
    <source>
        <dbReference type="Google" id="ProtNLM"/>
    </source>
</evidence>
<dbReference type="EMBL" id="BEHT01000042">
    <property type="protein sequence ID" value="GBC99914.1"/>
    <property type="molecule type" value="Genomic_DNA"/>
</dbReference>
<reference evidence="3" key="1">
    <citation type="submission" date="2017-09" db="EMBL/GenBank/DDBJ databases">
        <title>Metaegenomics of thermophilic ammonia-oxidizing enrichment culture.</title>
        <authorList>
            <person name="Kato S."/>
            <person name="Suzuki K."/>
        </authorList>
    </citation>
    <scope>NUCLEOTIDE SEQUENCE [LARGE SCALE GENOMIC DNA]</scope>
</reference>
<dbReference type="Gene3D" id="3.40.50.1440">
    <property type="entry name" value="Tubulin/FtsZ, GTPase domain"/>
    <property type="match status" value="1"/>
</dbReference>
<dbReference type="SUPFAM" id="SSF52490">
    <property type="entry name" value="Tubulin nucleotide-binding domain-like"/>
    <property type="match status" value="1"/>
</dbReference>
<proteinExistence type="predicted"/>